<name>A0A819Z566_9BILA</name>
<sequence>KFYDPIVNDLNDLQATGLIFNTFNSGSHFTFTTIAADNLATRCLITYQNRLISFTNVHFIQRTHLQHTKCLQLIENNPHIKSMFGVISPSPPDDLINFDATASLPEDVMQDYFEGVCPVIIMAMLKDASNLKLITFAAIQERTENFSYDELDASNKPPPIQVKHLNNDRINGSAAQKFSLPQRKSWLPYLETLSINFQCMMLELLPHKATPSVHYAIEYTKITEENGSPLSLYIEVKSTMDIRCGSSEY</sequence>
<dbReference type="EMBL" id="CAJOAX010016932">
    <property type="protein sequence ID" value="CAF4168731.1"/>
    <property type="molecule type" value="Genomic_DNA"/>
</dbReference>
<dbReference type="Proteomes" id="UP000663823">
    <property type="component" value="Unassembled WGS sequence"/>
</dbReference>
<proteinExistence type="predicted"/>
<organism evidence="1 2">
    <name type="scientific">Rotaria sordida</name>
    <dbReference type="NCBI Taxonomy" id="392033"/>
    <lineage>
        <taxon>Eukaryota</taxon>
        <taxon>Metazoa</taxon>
        <taxon>Spiralia</taxon>
        <taxon>Gnathifera</taxon>
        <taxon>Rotifera</taxon>
        <taxon>Eurotatoria</taxon>
        <taxon>Bdelloidea</taxon>
        <taxon>Philodinida</taxon>
        <taxon>Philodinidae</taxon>
        <taxon>Rotaria</taxon>
    </lineage>
</organism>
<reference evidence="1" key="1">
    <citation type="submission" date="2021-02" db="EMBL/GenBank/DDBJ databases">
        <authorList>
            <person name="Nowell W R."/>
        </authorList>
    </citation>
    <scope>NUCLEOTIDE SEQUENCE</scope>
</reference>
<feature type="non-terminal residue" evidence="1">
    <location>
        <position position="1"/>
    </location>
</feature>
<protein>
    <submittedName>
        <fullName evidence="1">Uncharacterized protein</fullName>
    </submittedName>
</protein>
<evidence type="ECO:0000313" key="2">
    <source>
        <dbReference type="Proteomes" id="UP000663823"/>
    </source>
</evidence>
<dbReference type="AlphaFoldDB" id="A0A819Z566"/>
<gene>
    <name evidence="1" type="ORF">OTI717_LOCUS37089</name>
</gene>
<accession>A0A819Z566</accession>
<comment type="caution">
    <text evidence="1">The sequence shown here is derived from an EMBL/GenBank/DDBJ whole genome shotgun (WGS) entry which is preliminary data.</text>
</comment>
<evidence type="ECO:0000313" key="1">
    <source>
        <dbReference type="EMBL" id="CAF4168731.1"/>
    </source>
</evidence>